<keyword evidence="1" id="KW-1133">Transmembrane helix</keyword>
<dbReference type="GeneID" id="86156361"/>
<name>A0ABY6TLU8_9PAST</name>
<proteinExistence type="predicted"/>
<feature type="transmembrane region" description="Helical" evidence="1">
    <location>
        <begin position="52"/>
        <end position="72"/>
    </location>
</feature>
<accession>A0ABY6TLU8</accession>
<evidence type="ECO:0000313" key="3">
    <source>
        <dbReference type="Proteomes" id="UP000308167"/>
    </source>
</evidence>
<dbReference type="RefSeq" id="WP_180338721.1">
    <property type="nucleotide sequence ID" value="NZ_CABFKI010000015.1"/>
</dbReference>
<reference evidence="2 3" key="1">
    <citation type="submission" date="2019-05" db="EMBL/GenBank/DDBJ databases">
        <authorList>
            <consortium name="Pathogen Informatics"/>
        </authorList>
    </citation>
    <scope>NUCLEOTIDE SEQUENCE [LARGE SCALE GENOMIC DNA]</scope>
    <source>
        <strain evidence="2 3">NM319</strain>
    </source>
</reference>
<evidence type="ECO:0000256" key="1">
    <source>
        <dbReference type="SAM" id="Phobius"/>
    </source>
</evidence>
<dbReference type="EMBL" id="CABFKI010000015">
    <property type="protein sequence ID" value="VTU09383.1"/>
    <property type="molecule type" value="Genomic_DNA"/>
</dbReference>
<dbReference type="Proteomes" id="UP000308167">
    <property type="component" value="Unassembled WGS sequence"/>
</dbReference>
<comment type="caution">
    <text evidence="2">The sequence shown here is derived from an EMBL/GenBank/DDBJ whole genome shotgun (WGS) entry which is preliminary data.</text>
</comment>
<gene>
    <name evidence="2" type="ORF">SAMEA1410922_01997</name>
</gene>
<keyword evidence="3" id="KW-1185">Reference proteome</keyword>
<protein>
    <submittedName>
        <fullName evidence="2">Uncharacterized protein</fullName>
    </submittedName>
</protein>
<keyword evidence="1" id="KW-0812">Transmembrane</keyword>
<sequence>MYHLTNLIIPKLFIPKTLRRLGEDLRKAGAIAGIGFVGFVLPNDGIETLESFALVVFGILSWCIGLYFEYLVDRIEAKPLTVLKNRKDSRRQL</sequence>
<organism evidence="2 3">
    <name type="scientific">Actinobacillus porcinus</name>
    <dbReference type="NCBI Taxonomy" id="51048"/>
    <lineage>
        <taxon>Bacteria</taxon>
        <taxon>Pseudomonadati</taxon>
        <taxon>Pseudomonadota</taxon>
        <taxon>Gammaproteobacteria</taxon>
        <taxon>Pasteurellales</taxon>
        <taxon>Pasteurellaceae</taxon>
        <taxon>Actinobacillus</taxon>
    </lineage>
</organism>
<keyword evidence="1" id="KW-0472">Membrane</keyword>
<evidence type="ECO:0000313" key="2">
    <source>
        <dbReference type="EMBL" id="VTU09383.1"/>
    </source>
</evidence>